<reference evidence="2 3" key="1">
    <citation type="journal article" date="2013" name="Genome Announc.">
        <title>Complete Genome Sequence of Bacillus thuringiensis Serovar Israelensis Strain HD-789.</title>
        <authorList>
            <person name="Doggett N.A."/>
            <person name="Stubben C.J."/>
            <person name="Chertkov O."/>
            <person name="Bruce D.C."/>
            <person name="Detter J.C."/>
            <person name="Johnson S.L."/>
            <person name="Han C.S."/>
        </authorList>
    </citation>
    <scope>NUCLEOTIDE SEQUENCE [LARGE SCALE GENOMIC DNA]</scope>
    <source>
        <strain evidence="2 3">HD-789</strain>
    </source>
</reference>
<feature type="coiled-coil region" evidence="1">
    <location>
        <begin position="376"/>
        <end position="410"/>
    </location>
</feature>
<evidence type="ECO:0008006" key="4">
    <source>
        <dbReference type="Google" id="ProtNLM"/>
    </source>
</evidence>
<feature type="coiled-coil region" evidence="1">
    <location>
        <begin position="276"/>
        <end position="310"/>
    </location>
</feature>
<dbReference type="RefSeq" id="WP_001079794.1">
    <property type="nucleotide sequence ID" value="NC_018508.1"/>
</dbReference>
<dbReference type="AlphaFoldDB" id="A0A9W3P636"/>
<evidence type="ECO:0000313" key="2">
    <source>
        <dbReference type="EMBL" id="AFQ29201.1"/>
    </source>
</evidence>
<accession>A0A9W3P636</accession>
<evidence type="ECO:0000256" key="1">
    <source>
        <dbReference type="SAM" id="Coils"/>
    </source>
</evidence>
<feature type="coiled-coil region" evidence="1">
    <location>
        <begin position="187"/>
        <end position="214"/>
    </location>
</feature>
<sequence length="643" mass="75118">MNRIIITKLILQGTAYKRTLRFKDGLNIISGDKTSGKSLVLSLIDYCLGKSKKIDLNVQKQLDKYCDQIFLEIQVNKETVTLNRLLKQKQGKISIYYCGFNDLEGYTPKTVELKEVLHFLMRKLNINEYKLIKHKKHSTKQELEKISFRDIFRYSYIHQHELGTHDFLENKSTFKRYKNPYAFELMFNLVEADKDHLQEQLVKVRNEIEDTNKEITGLKSYLKDKDAEDFNELSSKATRFKNEIEQRKLEKKSIIENSKANSNNENKMYIRLKKDLTEIANQIFDLQKQKNELQNSVRAKRLLIEEYNLEKEEINATLEVNYKLAISEQNIECPLCNSTVANQIQEITKDSVTPEKTLLKIKKEINNKINLVNNLISGDNKDIEDIDIKIEKLEKKQEILNRAITEFAKSTDVPFLSQLDSINSIINKLTKNQEIVKECIRIHRKIDEKCKLIDDLNKEVKRLEKDIAALKVSRDVRKQIFNFLNTEYKGFMKRLKYDINNETYVDSESYIPYHEGASVYEHESGGLLECMQLSYLAAILSSKKEGYAVGHPGFLMLDTLSKYLGTIQVESIEQAEIKEEERINDPEVYEEIYKILIELSNKYQIIIVDNTPPEKVSGYTNYTFFSGEKGLINININEFKEED</sequence>
<dbReference type="EMBL" id="CP003763">
    <property type="protein sequence ID" value="AFQ29201.1"/>
    <property type="molecule type" value="Genomic_DNA"/>
</dbReference>
<dbReference type="Gene3D" id="3.40.50.300">
    <property type="entry name" value="P-loop containing nucleotide triphosphate hydrolases"/>
    <property type="match status" value="1"/>
</dbReference>
<name>A0A9W3P636_BACTU</name>
<keyword evidence="1" id="KW-0175">Coiled coil</keyword>
<feature type="coiled-coil region" evidence="1">
    <location>
        <begin position="446"/>
        <end position="473"/>
    </location>
</feature>
<dbReference type="InterPro" id="IPR027417">
    <property type="entry name" value="P-loop_NTPase"/>
</dbReference>
<organism evidence="2 3">
    <name type="scientific">Bacillus thuringiensis HD-789</name>
    <dbReference type="NCBI Taxonomy" id="1217737"/>
    <lineage>
        <taxon>Bacteria</taxon>
        <taxon>Bacillati</taxon>
        <taxon>Bacillota</taxon>
        <taxon>Bacilli</taxon>
        <taxon>Bacillales</taxon>
        <taxon>Bacillaceae</taxon>
        <taxon>Bacillus</taxon>
        <taxon>Bacillus cereus group</taxon>
    </lineage>
</organism>
<evidence type="ECO:0000313" key="3">
    <source>
        <dbReference type="Proteomes" id="UP000005257"/>
    </source>
</evidence>
<dbReference type="KEGG" id="btn:BTF1_25190"/>
<proteinExistence type="predicted"/>
<dbReference type="Proteomes" id="UP000005257">
    <property type="component" value="Chromosome"/>
</dbReference>
<protein>
    <recommendedName>
        <fullName evidence="4">Rad50/SbcC-type AAA domain-containing protein</fullName>
    </recommendedName>
</protein>
<gene>
    <name evidence="2" type="ORF">BTF1_25190</name>
</gene>